<organism evidence="3 4">
    <name type="scientific">Iris pallida</name>
    <name type="common">Sweet iris</name>
    <dbReference type="NCBI Taxonomy" id="29817"/>
    <lineage>
        <taxon>Eukaryota</taxon>
        <taxon>Viridiplantae</taxon>
        <taxon>Streptophyta</taxon>
        <taxon>Embryophyta</taxon>
        <taxon>Tracheophyta</taxon>
        <taxon>Spermatophyta</taxon>
        <taxon>Magnoliopsida</taxon>
        <taxon>Liliopsida</taxon>
        <taxon>Asparagales</taxon>
        <taxon>Iridaceae</taxon>
        <taxon>Iridoideae</taxon>
        <taxon>Irideae</taxon>
        <taxon>Iris</taxon>
    </lineage>
</organism>
<name>A0AAX6FXK9_IRIPA</name>
<keyword evidence="4" id="KW-1185">Reference proteome</keyword>
<dbReference type="InterPro" id="IPR029058">
    <property type="entry name" value="AB_hydrolase_fold"/>
</dbReference>
<dbReference type="InterPro" id="IPR013094">
    <property type="entry name" value="AB_hydrolase_3"/>
</dbReference>
<keyword evidence="3" id="KW-0675">Receptor</keyword>
<feature type="domain" description="Alpha/beta hydrolase fold-3" evidence="2">
    <location>
        <begin position="100"/>
        <end position="316"/>
    </location>
</feature>
<dbReference type="EMBL" id="JANAVB010025000">
    <property type="protein sequence ID" value="KAJ6821186.1"/>
    <property type="molecule type" value="Genomic_DNA"/>
</dbReference>
<gene>
    <name evidence="3" type="ORF">M6B38_393210</name>
</gene>
<dbReference type="PANTHER" id="PTHR23024">
    <property type="entry name" value="ARYLACETAMIDE DEACETYLASE"/>
    <property type="match status" value="1"/>
</dbReference>
<dbReference type="InterPro" id="IPR033140">
    <property type="entry name" value="Lipase_GDXG_put_SER_AS"/>
</dbReference>
<dbReference type="PROSITE" id="PS01174">
    <property type="entry name" value="LIPASE_GDXG_SER"/>
    <property type="match status" value="1"/>
</dbReference>
<dbReference type="Gene3D" id="3.40.50.1820">
    <property type="entry name" value="alpha/beta hydrolase"/>
    <property type="match status" value="1"/>
</dbReference>
<accession>A0AAX6FXK9</accession>
<reference evidence="3" key="2">
    <citation type="submission" date="2023-04" db="EMBL/GenBank/DDBJ databases">
        <authorList>
            <person name="Bruccoleri R.E."/>
            <person name="Oakeley E.J."/>
            <person name="Faust A.-M."/>
            <person name="Dessus-Babus S."/>
            <person name="Altorfer M."/>
            <person name="Burckhardt D."/>
            <person name="Oertli M."/>
            <person name="Naumann U."/>
            <person name="Petersen F."/>
            <person name="Wong J."/>
        </authorList>
    </citation>
    <scope>NUCLEOTIDE SEQUENCE</scope>
    <source>
        <strain evidence="3">GSM-AAB239-AS_SAM_17_03QT</strain>
        <tissue evidence="3">Leaf</tissue>
    </source>
</reference>
<dbReference type="AlphaFoldDB" id="A0AAX6FXK9"/>
<evidence type="ECO:0000256" key="1">
    <source>
        <dbReference type="PROSITE-ProRule" id="PRU10038"/>
    </source>
</evidence>
<reference evidence="3" key="1">
    <citation type="journal article" date="2023" name="GigaByte">
        <title>Genome assembly of the bearded iris, Iris pallida Lam.</title>
        <authorList>
            <person name="Bruccoleri R.E."/>
            <person name="Oakeley E.J."/>
            <person name="Faust A.M.E."/>
            <person name="Altorfer M."/>
            <person name="Dessus-Babus S."/>
            <person name="Burckhardt D."/>
            <person name="Oertli M."/>
            <person name="Naumann U."/>
            <person name="Petersen F."/>
            <person name="Wong J."/>
        </authorList>
    </citation>
    <scope>NUCLEOTIDE SEQUENCE</scope>
    <source>
        <strain evidence="3">GSM-AAB239-AS_SAM_17_03QT</strain>
    </source>
</reference>
<feature type="active site" evidence="1">
    <location>
        <position position="182"/>
    </location>
</feature>
<evidence type="ECO:0000259" key="2">
    <source>
        <dbReference type="Pfam" id="PF07859"/>
    </source>
</evidence>
<evidence type="ECO:0000313" key="4">
    <source>
        <dbReference type="Proteomes" id="UP001140949"/>
    </source>
</evidence>
<dbReference type="PANTHER" id="PTHR23024:SF379">
    <property type="entry name" value="OS07G0606800 PROTEIN"/>
    <property type="match status" value="1"/>
</dbReference>
<dbReference type="Pfam" id="PF07859">
    <property type="entry name" value="Abhydrolase_3"/>
    <property type="match status" value="1"/>
</dbReference>
<dbReference type="InterPro" id="IPR050466">
    <property type="entry name" value="Carboxylest/Gibb_receptor"/>
</dbReference>
<proteinExistence type="predicted"/>
<dbReference type="Proteomes" id="UP001140949">
    <property type="component" value="Unassembled WGS sequence"/>
</dbReference>
<sequence>MIASVKPSPPSPSPSSIPLKLRIFYVILNLLLSLTARFAKRRDGSFNRAVFAFLDVRAPPSPARGPDGVATSDHVVDPARDLSVRYFSPADRPGPPLPVVVYFHGGGFVSGSARSPAFDAFCRRLCRALPAHVLSVEYRLAPEHRFPAPLDDGADVLRWLDSGAHGLRGIEDQPAVFVAGDSAGGNIAHHVARRASAEAYGRIRVAGLVSIQPFLGGEADTESERALPFVSRGHLKWIWRSFLPPGSDCDHEAANVFGPGSSSSGGGDWSGFPAAMVVVGGLDSLQDRQRCYYQGLKRMGVQACLKEYPNGVHSFHVFPEFPEAQQLIHDVGEFVQRHSQINK</sequence>
<comment type="caution">
    <text evidence="3">The sequence shown here is derived from an EMBL/GenBank/DDBJ whole genome shotgun (WGS) entry which is preliminary data.</text>
</comment>
<protein>
    <submittedName>
        <fullName evidence="3">Gibberellin receptor GID1L2</fullName>
    </submittedName>
</protein>
<dbReference type="SUPFAM" id="SSF53474">
    <property type="entry name" value="alpha/beta-Hydrolases"/>
    <property type="match status" value="1"/>
</dbReference>
<dbReference type="GO" id="GO:0016787">
    <property type="term" value="F:hydrolase activity"/>
    <property type="evidence" value="ECO:0007669"/>
    <property type="project" value="InterPro"/>
</dbReference>
<evidence type="ECO:0000313" key="3">
    <source>
        <dbReference type="EMBL" id="KAJ6821186.1"/>
    </source>
</evidence>